<evidence type="ECO:0000313" key="1">
    <source>
        <dbReference type="EMBL" id="GBO20497.1"/>
    </source>
</evidence>
<dbReference type="AlphaFoldDB" id="A0A4Y2V9U5"/>
<proteinExistence type="predicted"/>
<sequence length="97" mass="10943">MTDFKNALGWDGLPHKPVLLYEKMLESIIRLAAHCSQYSSVSVTHFFPRFSLVTTGNTDNCQADQDKAILCLTLPALHWWIRHTHTNKTSGTLSQVS</sequence>
<organism evidence="1 2">
    <name type="scientific">Araneus ventricosus</name>
    <name type="common">Orbweaver spider</name>
    <name type="synonym">Epeira ventricosa</name>
    <dbReference type="NCBI Taxonomy" id="182803"/>
    <lineage>
        <taxon>Eukaryota</taxon>
        <taxon>Metazoa</taxon>
        <taxon>Ecdysozoa</taxon>
        <taxon>Arthropoda</taxon>
        <taxon>Chelicerata</taxon>
        <taxon>Arachnida</taxon>
        <taxon>Araneae</taxon>
        <taxon>Araneomorphae</taxon>
        <taxon>Entelegynae</taxon>
        <taxon>Araneoidea</taxon>
        <taxon>Araneidae</taxon>
        <taxon>Araneus</taxon>
    </lineage>
</organism>
<dbReference type="EMBL" id="BGPR01043846">
    <property type="protein sequence ID" value="GBO20497.1"/>
    <property type="molecule type" value="Genomic_DNA"/>
</dbReference>
<gene>
    <name evidence="1" type="ORF">AVEN_57884_1</name>
</gene>
<dbReference type="Proteomes" id="UP000499080">
    <property type="component" value="Unassembled WGS sequence"/>
</dbReference>
<accession>A0A4Y2V9U5</accession>
<reference evidence="1 2" key="1">
    <citation type="journal article" date="2019" name="Sci. Rep.">
        <title>Orb-weaving spider Araneus ventricosus genome elucidates the spidroin gene catalogue.</title>
        <authorList>
            <person name="Kono N."/>
            <person name="Nakamura H."/>
            <person name="Ohtoshi R."/>
            <person name="Moran D.A.P."/>
            <person name="Shinohara A."/>
            <person name="Yoshida Y."/>
            <person name="Fujiwara M."/>
            <person name="Mori M."/>
            <person name="Tomita M."/>
            <person name="Arakawa K."/>
        </authorList>
    </citation>
    <scope>NUCLEOTIDE SEQUENCE [LARGE SCALE GENOMIC DNA]</scope>
</reference>
<evidence type="ECO:0000313" key="2">
    <source>
        <dbReference type="Proteomes" id="UP000499080"/>
    </source>
</evidence>
<comment type="caution">
    <text evidence="1">The sequence shown here is derived from an EMBL/GenBank/DDBJ whole genome shotgun (WGS) entry which is preliminary data.</text>
</comment>
<name>A0A4Y2V9U5_ARAVE</name>
<protein>
    <submittedName>
        <fullName evidence="1">Uncharacterized protein</fullName>
    </submittedName>
</protein>
<keyword evidence="2" id="KW-1185">Reference proteome</keyword>